<accession>A0A250X5L1</accession>
<keyword evidence="3" id="KW-0863">Zinc-finger</keyword>
<dbReference type="SUPFAM" id="SSF53098">
    <property type="entry name" value="Ribonuclease H-like"/>
    <property type="match status" value="1"/>
</dbReference>
<dbReference type="InterPro" id="IPR012337">
    <property type="entry name" value="RNaseH-like_sf"/>
</dbReference>
<dbReference type="PANTHER" id="PTHR46481:SF10">
    <property type="entry name" value="ZINC FINGER BED DOMAIN-CONTAINING PROTEIN 39"/>
    <property type="match status" value="1"/>
</dbReference>
<dbReference type="STRING" id="1157962.A0A250X5L1"/>
<dbReference type="InterPro" id="IPR052035">
    <property type="entry name" value="ZnF_BED_domain_contain"/>
</dbReference>
<keyword evidence="5" id="KW-0539">Nucleus</keyword>
<evidence type="ECO:0000256" key="5">
    <source>
        <dbReference type="ARBA" id="ARBA00023242"/>
    </source>
</evidence>
<evidence type="ECO:0000256" key="3">
    <source>
        <dbReference type="ARBA" id="ARBA00022771"/>
    </source>
</evidence>
<evidence type="ECO:0000259" key="6">
    <source>
        <dbReference type="Pfam" id="PF05699"/>
    </source>
</evidence>
<keyword evidence="8" id="KW-1185">Reference proteome</keyword>
<reference evidence="7 8" key="1">
    <citation type="submission" date="2017-08" db="EMBL/GenBank/DDBJ databases">
        <title>Acidophilic green algal genome provides insights into adaptation to an acidic environment.</title>
        <authorList>
            <person name="Hirooka S."/>
            <person name="Hirose Y."/>
            <person name="Kanesaki Y."/>
            <person name="Higuchi S."/>
            <person name="Fujiwara T."/>
            <person name="Onuma R."/>
            <person name="Era A."/>
            <person name="Ohbayashi R."/>
            <person name="Uzuka A."/>
            <person name="Nozaki H."/>
            <person name="Yoshikawa H."/>
            <person name="Miyagishima S.Y."/>
        </authorList>
    </citation>
    <scope>NUCLEOTIDE SEQUENCE [LARGE SCALE GENOMIC DNA]</scope>
    <source>
        <strain evidence="7 8">NIES-2499</strain>
    </source>
</reference>
<evidence type="ECO:0000313" key="8">
    <source>
        <dbReference type="Proteomes" id="UP000232323"/>
    </source>
</evidence>
<gene>
    <name evidence="7" type="ORF">CEUSTIGMA_g5624.t1</name>
</gene>
<dbReference type="OrthoDB" id="10064099at2759"/>
<comment type="subcellular location">
    <subcellularLocation>
        <location evidence="1">Nucleus</location>
    </subcellularLocation>
</comment>
<evidence type="ECO:0000256" key="4">
    <source>
        <dbReference type="ARBA" id="ARBA00022833"/>
    </source>
</evidence>
<protein>
    <recommendedName>
        <fullName evidence="6">HAT C-terminal dimerisation domain-containing protein</fullName>
    </recommendedName>
</protein>
<dbReference type="GO" id="GO:0046983">
    <property type="term" value="F:protein dimerization activity"/>
    <property type="evidence" value="ECO:0007669"/>
    <property type="project" value="InterPro"/>
</dbReference>
<dbReference type="PROSITE" id="PS51257">
    <property type="entry name" value="PROKAR_LIPOPROTEIN"/>
    <property type="match status" value="1"/>
</dbReference>
<dbReference type="GO" id="GO:0005634">
    <property type="term" value="C:nucleus"/>
    <property type="evidence" value="ECO:0007669"/>
    <property type="project" value="UniProtKB-SubCell"/>
</dbReference>
<evidence type="ECO:0000256" key="1">
    <source>
        <dbReference type="ARBA" id="ARBA00004123"/>
    </source>
</evidence>
<proteinExistence type="predicted"/>
<dbReference type="AlphaFoldDB" id="A0A250X5L1"/>
<dbReference type="EMBL" id="BEGY01000030">
    <property type="protein sequence ID" value="GAX78182.1"/>
    <property type="molecule type" value="Genomic_DNA"/>
</dbReference>
<dbReference type="Pfam" id="PF05699">
    <property type="entry name" value="Dimer_Tnp_hAT"/>
    <property type="match status" value="1"/>
</dbReference>
<name>A0A250X5L1_9CHLO</name>
<evidence type="ECO:0000256" key="2">
    <source>
        <dbReference type="ARBA" id="ARBA00022723"/>
    </source>
</evidence>
<dbReference type="Proteomes" id="UP000232323">
    <property type="component" value="Unassembled WGS sequence"/>
</dbReference>
<dbReference type="PANTHER" id="PTHR46481">
    <property type="entry name" value="ZINC FINGER BED DOMAIN-CONTAINING PROTEIN 4"/>
    <property type="match status" value="1"/>
</dbReference>
<evidence type="ECO:0000313" key="7">
    <source>
        <dbReference type="EMBL" id="GAX78182.1"/>
    </source>
</evidence>
<comment type="caution">
    <text evidence="7">The sequence shown here is derived from an EMBL/GenBank/DDBJ whole genome shotgun (WGS) entry which is preliminary data.</text>
</comment>
<dbReference type="GO" id="GO:0008270">
    <property type="term" value="F:zinc ion binding"/>
    <property type="evidence" value="ECO:0007669"/>
    <property type="project" value="UniProtKB-KW"/>
</dbReference>
<organism evidence="7 8">
    <name type="scientific">Chlamydomonas eustigma</name>
    <dbReference type="NCBI Taxonomy" id="1157962"/>
    <lineage>
        <taxon>Eukaryota</taxon>
        <taxon>Viridiplantae</taxon>
        <taxon>Chlorophyta</taxon>
        <taxon>core chlorophytes</taxon>
        <taxon>Chlorophyceae</taxon>
        <taxon>CS clade</taxon>
        <taxon>Chlamydomonadales</taxon>
        <taxon>Chlamydomonadaceae</taxon>
        <taxon>Chlamydomonas</taxon>
    </lineage>
</organism>
<keyword evidence="2" id="KW-0479">Metal-binding</keyword>
<sequence>MLTNAIKTTTVLHQVDPLHRVALAGHSMLMSCPKQSEDIDKLFMDFVIQCALPLSLENAPAIKKLFAKLRPVYFVPCRKKLAGPLLSNAFSEMDKRVKNHIAASPYVCVCFDGWSRVQGQGHVLGFTAVNAAADMSVFLDFVPTDQEGCTAQFQFQKFERILEKHSLVMKTAGLVTDTTSVMKVVWNKVLTTIKDIFTFFDRHQIYGSMLASQQQRLGVTTGLKMFCKTLFSSNFLMVDFVFKNKDALAATVVQPAFSITTEQARNIKAHCLNDEWFEKVAFTRNVLGPIAKVVRSLQADNCSQADAFWLVKDLAAALLALEEGAADEERAGLVATVRAAVQERINDGYHPCQTLAAMLHPKYRCRIMSIPQAERKAAQYLFCVLASRTVEKETDAECLLTRPWKVDSESMEADTHFFWYRFDSNLSKLSMSEADFQNPGILTDAIQFWTDKGDHCQVLRDVALRVACLPATACAGERVFNAFSHVWSDRWASLHKGRATMLAYVYFIQRFIDRIEAPSDIELLEECEEFQSTNSSLTFEDTEYEGGEGSKKERSYRSIIFLD</sequence>
<keyword evidence="4" id="KW-0862">Zinc</keyword>
<dbReference type="InterPro" id="IPR008906">
    <property type="entry name" value="HATC_C_dom"/>
</dbReference>
<feature type="domain" description="HAT C-terminal dimerisation" evidence="6">
    <location>
        <begin position="442"/>
        <end position="504"/>
    </location>
</feature>